<dbReference type="InterPro" id="IPR051057">
    <property type="entry name" value="PI-PLC_domain"/>
</dbReference>
<keyword evidence="1" id="KW-0732">Signal</keyword>
<evidence type="ECO:0000313" key="2">
    <source>
        <dbReference type="EMBL" id="KAJ3740010.1"/>
    </source>
</evidence>
<evidence type="ECO:0000256" key="1">
    <source>
        <dbReference type="SAM" id="SignalP"/>
    </source>
</evidence>
<protein>
    <submittedName>
        <fullName evidence="2">PLC-like phosphodiesterase</fullName>
    </submittedName>
</protein>
<dbReference type="AlphaFoldDB" id="A0A9W8NSN5"/>
<dbReference type="GO" id="GO:0006629">
    <property type="term" value="P:lipid metabolic process"/>
    <property type="evidence" value="ECO:0007669"/>
    <property type="project" value="InterPro"/>
</dbReference>
<dbReference type="PANTHER" id="PTHR13593">
    <property type="match status" value="1"/>
</dbReference>
<evidence type="ECO:0000313" key="3">
    <source>
        <dbReference type="Proteomes" id="UP001142393"/>
    </source>
</evidence>
<dbReference type="Proteomes" id="UP001142393">
    <property type="component" value="Unassembled WGS sequence"/>
</dbReference>
<dbReference type="Pfam" id="PF26146">
    <property type="entry name" value="PI-PLC_X"/>
    <property type="match status" value="1"/>
</dbReference>
<dbReference type="PANTHER" id="PTHR13593:SF140">
    <property type="entry name" value="PLC-LIKE PHOSPHODIESTERASE"/>
    <property type="match status" value="1"/>
</dbReference>
<accession>A0A9W8NSN5</accession>
<dbReference type="EMBL" id="JANVFU010000016">
    <property type="protein sequence ID" value="KAJ3740010.1"/>
    <property type="molecule type" value="Genomic_DNA"/>
</dbReference>
<organism evidence="2 3">
    <name type="scientific">Lentinula detonsa</name>
    <dbReference type="NCBI Taxonomy" id="2804962"/>
    <lineage>
        <taxon>Eukaryota</taxon>
        <taxon>Fungi</taxon>
        <taxon>Dikarya</taxon>
        <taxon>Basidiomycota</taxon>
        <taxon>Agaricomycotina</taxon>
        <taxon>Agaricomycetes</taxon>
        <taxon>Agaricomycetidae</taxon>
        <taxon>Agaricales</taxon>
        <taxon>Marasmiineae</taxon>
        <taxon>Omphalotaceae</taxon>
        <taxon>Lentinula</taxon>
    </lineage>
</organism>
<dbReference type="SUPFAM" id="SSF51695">
    <property type="entry name" value="PLC-like phosphodiesterases"/>
    <property type="match status" value="1"/>
</dbReference>
<reference evidence="2 3" key="1">
    <citation type="journal article" date="2023" name="Proc. Natl. Acad. Sci. U.S.A.">
        <title>A global phylogenomic analysis of the shiitake genus Lentinula.</title>
        <authorList>
            <person name="Sierra-Patev S."/>
            <person name="Min B."/>
            <person name="Naranjo-Ortiz M."/>
            <person name="Looney B."/>
            <person name="Konkel Z."/>
            <person name="Slot J.C."/>
            <person name="Sakamoto Y."/>
            <person name="Steenwyk J.L."/>
            <person name="Rokas A."/>
            <person name="Carro J."/>
            <person name="Camarero S."/>
            <person name="Ferreira P."/>
            <person name="Molpeceres G."/>
            <person name="Ruiz-Duenas F.J."/>
            <person name="Serrano A."/>
            <person name="Henrissat B."/>
            <person name="Drula E."/>
            <person name="Hughes K.W."/>
            <person name="Mata J.L."/>
            <person name="Ishikawa N.K."/>
            <person name="Vargas-Isla R."/>
            <person name="Ushijima S."/>
            <person name="Smith C.A."/>
            <person name="Donoghue J."/>
            <person name="Ahrendt S."/>
            <person name="Andreopoulos W."/>
            <person name="He G."/>
            <person name="LaButti K."/>
            <person name="Lipzen A."/>
            <person name="Ng V."/>
            <person name="Riley R."/>
            <person name="Sandor L."/>
            <person name="Barry K."/>
            <person name="Martinez A.T."/>
            <person name="Xiao Y."/>
            <person name="Gibbons J.G."/>
            <person name="Terashima K."/>
            <person name="Grigoriev I.V."/>
            <person name="Hibbett D."/>
        </authorList>
    </citation>
    <scope>NUCLEOTIDE SEQUENCE [LARGE SCALE GENOMIC DNA]</scope>
    <source>
        <strain evidence="2 3">TFB7810</strain>
    </source>
</reference>
<comment type="caution">
    <text evidence="2">The sequence shown here is derived from an EMBL/GenBank/DDBJ whole genome shotgun (WGS) entry which is preliminary data.</text>
</comment>
<sequence length="415" mass="44542">MLFLTLSSWIIVLSTVFRTQGVALPTKRATVCNGHAVLCGRPYGNTTFLGSHDSYAFSSDPLALARDQEVDIPTQLGLGVRFLQAEGCLLFDGGTVVDYLTTVKTWLDANPDEVLTLLFTNSDGLSIPDIWAPAFVAAGIDTVSYVPPTNPMTRFDWPTLGDMIDSGKRVITFMDAGADGTDGAPVDYILPEFTMVWEPPFDATDPSFPCSVDRIAGPLSTEDHLNMLNHNLDIDVFGTGVLVSDPEDASTTNGVASIIANANGCAPLAGGVAPNFVMLDFVNIGAGMQAVDQLNGVKLFWNYCISYEAMFMKAFATIIKTFGLNFYVVGGSANTLRRLESAGRKDHGRSLFRSSGSQLSFLTRVNPDRAFLTISPPAPGSNALVDTSQSIAPVPYSIGMDTSWPNNQCNLLHAP</sequence>
<dbReference type="Gene3D" id="3.20.20.190">
    <property type="entry name" value="Phosphatidylinositol (PI) phosphodiesterase"/>
    <property type="match status" value="1"/>
</dbReference>
<proteinExistence type="predicted"/>
<keyword evidence="3" id="KW-1185">Reference proteome</keyword>
<feature type="chain" id="PRO_5040728173" evidence="1">
    <location>
        <begin position="22"/>
        <end position="415"/>
    </location>
</feature>
<dbReference type="InterPro" id="IPR017946">
    <property type="entry name" value="PLC-like_Pdiesterase_TIM-brl"/>
</dbReference>
<gene>
    <name evidence="2" type="ORF">DFH05DRAFT_1463561</name>
</gene>
<dbReference type="GO" id="GO:0008081">
    <property type="term" value="F:phosphoric diester hydrolase activity"/>
    <property type="evidence" value="ECO:0007669"/>
    <property type="project" value="InterPro"/>
</dbReference>
<name>A0A9W8NSN5_9AGAR</name>
<feature type="signal peptide" evidence="1">
    <location>
        <begin position="1"/>
        <end position="21"/>
    </location>
</feature>